<feature type="signal peptide" evidence="2">
    <location>
        <begin position="1"/>
        <end position="19"/>
    </location>
</feature>
<dbReference type="Proteomes" id="UP000198415">
    <property type="component" value="Unassembled WGS sequence"/>
</dbReference>
<dbReference type="PROSITE" id="PS51257">
    <property type="entry name" value="PROKAR_LIPOPROTEIN"/>
    <property type="match status" value="1"/>
</dbReference>
<protein>
    <recommendedName>
        <fullName evidence="5">Lipoprotein</fullName>
    </recommendedName>
</protein>
<evidence type="ECO:0000256" key="2">
    <source>
        <dbReference type="SAM" id="SignalP"/>
    </source>
</evidence>
<evidence type="ECO:0000313" key="3">
    <source>
        <dbReference type="EMBL" id="SNS48283.1"/>
    </source>
</evidence>
<keyword evidence="4" id="KW-1185">Reference proteome</keyword>
<dbReference type="AlphaFoldDB" id="A0A239EW67"/>
<evidence type="ECO:0000256" key="1">
    <source>
        <dbReference type="SAM" id="MobiDB-lite"/>
    </source>
</evidence>
<name>A0A239EW67_9ACTN</name>
<feature type="chain" id="PRO_5038522742" description="Lipoprotein" evidence="2">
    <location>
        <begin position="20"/>
        <end position="174"/>
    </location>
</feature>
<evidence type="ECO:0008006" key="5">
    <source>
        <dbReference type="Google" id="ProtNLM"/>
    </source>
</evidence>
<proteinExistence type="predicted"/>
<organism evidence="3 4">
    <name type="scientific">Actinoplanes regularis</name>
    <dbReference type="NCBI Taxonomy" id="52697"/>
    <lineage>
        <taxon>Bacteria</taxon>
        <taxon>Bacillati</taxon>
        <taxon>Actinomycetota</taxon>
        <taxon>Actinomycetes</taxon>
        <taxon>Micromonosporales</taxon>
        <taxon>Micromonosporaceae</taxon>
        <taxon>Actinoplanes</taxon>
    </lineage>
</organism>
<sequence>MRSRLVPAALLCACLTGLAACDGGNTEADTQVAPPAAAASSAPAGAASTAPGDASTLPGGTTGGNGSGDKALCQTLNKAGSVMKNNISQAQKADGHVEVADAKKAFTTFHSTVTKSLASAPESSVTAAARAIATEIAKAATSADPISTAAAGGFEKLSGNLTTACKTAGVTINF</sequence>
<evidence type="ECO:0000313" key="4">
    <source>
        <dbReference type="Proteomes" id="UP000198415"/>
    </source>
</evidence>
<dbReference type="EMBL" id="FZNR01000016">
    <property type="protein sequence ID" value="SNS48283.1"/>
    <property type="molecule type" value="Genomic_DNA"/>
</dbReference>
<feature type="compositionally biased region" description="Low complexity" evidence="1">
    <location>
        <begin position="33"/>
        <end position="56"/>
    </location>
</feature>
<gene>
    <name evidence="3" type="ORF">SAMN06264365_116117</name>
</gene>
<reference evidence="3 4" key="1">
    <citation type="submission" date="2017-06" db="EMBL/GenBank/DDBJ databases">
        <authorList>
            <person name="Kim H.J."/>
            <person name="Triplett B.A."/>
        </authorList>
    </citation>
    <scope>NUCLEOTIDE SEQUENCE [LARGE SCALE GENOMIC DNA]</scope>
    <source>
        <strain evidence="3 4">DSM 43151</strain>
    </source>
</reference>
<feature type="region of interest" description="Disordered" evidence="1">
    <location>
        <begin position="30"/>
        <end position="68"/>
    </location>
</feature>
<accession>A0A239EW67</accession>
<keyword evidence="2" id="KW-0732">Signal</keyword>